<dbReference type="InterPro" id="IPR001841">
    <property type="entry name" value="Znf_RING"/>
</dbReference>
<gene>
    <name evidence="3" type="ORF">TCIL3000_11_4890</name>
</gene>
<evidence type="ECO:0000256" key="1">
    <source>
        <dbReference type="PROSITE-ProRule" id="PRU00175"/>
    </source>
</evidence>
<dbReference type="Gene3D" id="3.30.40.10">
    <property type="entry name" value="Zinc/RING finger domain, C3HC4 (zinc finger)"/>
    <property type="match status" value="1"/>
</dbReference>
<dbReference type="AlphaFoldDB" id="G0V0B3"/>
<dbReference type="VEuPathDB" id="TriTrypDB:TcIL3000.11.4890"/>
<dbReference type="SUPFAM" id="SSF57850">
    <property type="entry name" value="RING/U-box"/>
    <property type="match status" value="1"/>
</dbReference>
<dbReference type="GO" id="GO:0005634">
    <property type="term" value="C:nucleus"/>
    <property type="evidence" value="ECO:0007669"/>
    <property type="project" value="TreeGrafter"/>
</dbReference>
<dbReference type="SMART" id="SM00184">
    <property type="entry name" value="RING"/>
    <property type="match status" value="1"/>
</dbReference>
<dbReference type="EMBL" id="HE575324">
    <property type="protein sequence ID" value="CCC95083.1"/>
    <property type="molecule type" value="Genomic_DNA"/>
</dbReference>
<keyword evidence="1" id="KW-0863">Zinc-finger</keyword>
<dbReference type="PROSITE" id="PS50089">
    <property type="entry name" value="ZF_RING_2"/>
    <property type="match status" value="1"/>
</dbReference>
<accession>G0V0B3</accession>
<keyword evidence="1" id="KW-0479">Metal-binding</keyword>
<dbReference type="GO" id="GO:0061630">
    <property type="term" value="F:ubiquitin protein ligase activity"/>
    <property type="evidence" value="ECO:0007669"/>
    <property type="project" value="TreeGrafter"/>
</dbReference>
<evidence type="ECO:0000259" key="2">
    <source>
        <dbReference type="PROSITE" id="PS50089"/>
    </source>
</evidence>
<reference evidence="3" key="1">
    <citation type="journal article" date="2012" name="Proc. Natl. Acad. Sci. U.S.A.">
        <title>Antigenic diversity is generated by distinct evolutionary mechanisms in African trypanosome species.</title>
        <authorList>
            <person name="Jackson A.P."/>
            <person name="Berry A."/>
            <person name="Aslett M."/>
            <person name="Allison H.C."/>
            <person name="Burton P."/>
            <person name="Vavrova-Anderson J."/>
            <person name="Brown R."/>
            <person name="Browne H."/>
            <person name="Corton N."/>
            <person name="Hauser H."/>
            <person name="Gamble J."/>
            <person name="Gilderthorp R."/>
            <person name="Marcello L."/>
            <person name="McQuillan J."/>
            <person name="Otto T.D."/>
            <person name="Quail M.A."/>
            <person name="Sanders M.J."/>
            <person name="van Tonder A."/>
            <person name="Ginger M.L."/>
            <person name="Field M.C."/>
            <person name="Barry J.D."/>
            <person name="Hertz-Fowler C."/>
            <person name="Berriman M."/>
        </authorList>
    </citation>
    <scope>NUCLEOTIDE SEQUENCE</scope>
    <source>
        <strain evidence="3">IL3000</strain>
    </source>
</reference>
<evidence type="ECO:0000313" key="3">
    <source>
        <dbReference type="EMBL" id="CCC95083.1"/>
    </source>
</evidence>
<organism evidence="3">
    <name type="scientific">Trypanosoma congolense (strain IL3000)</name>
    <dbReference type="NCBI Taxonomy" id="1068625"/>
    <lineage>
        <taxon>Eukaryota</taxon>
        <taxon>Discoba</taxon>
        <taxon>Euglenozoa</taxon>
        <taxon>Kinetoplastea</taxon>
        <taxon>Metakinetoplastina</taxon>
        <taxon>Trypanosomatida</taxon>
        <taxon>Trypanosomatidae</taxon>
        <taxon>Trypanosoma</taxon>
        <taxon>Nannomonas</taxon>
    </lineage>
</organism>
<dbReference type="GO" id="GO:0008270">
    <property type="term" value="F:zinc ion binding"/>
    <property type="evidence" value="ECO:0007669"/>
    <property type="project" value="UniProtKB-KW"/>
</dbReference>
<proteinExistence type="predicted"/>
<dbReference type="InterPro" id="IPR013083">
    <property type="entry name" value="Znf_RING/FYVE/PHD"/>
</dbReference>
<name>G0V0B3_TRYCI</name>
<protein>
    <recommendedName>
        <fullName evidence="2">RING-type domain-containing protein</fullName>
    </recommendedName>
</protein>
<sequence length="472" mass="52827">MAAAYVFDGAILRQMTVEKDSPKFSLVDVSLHPGSSVTCFRKDEFYFINKSAPCVLQYRGATTGSKESTLPGPAHRLLVHHQKVYCCGDTSLYVFDPLSSEVETIDLKHQVKQLEAAEHGFVFLNERCELYAFHFIQGIKEVKTKRTVTKLLGHHNRYVVALLDNDEVVSVDEQGEVHENLFPLSIRTPFTTLDPNTLVVLREEGGLALYLNGTRINLSDVEGCDLQVLNVPPSPADDACTICFCDFEDGDGIRLDCGHPFHRECLAEFSSRANSFIEKGEHIVFTYAVCPSGCGAHIRHSAAPLSAYMNKLYRTVCDDAAAKLREMCGKTLDDLYYYVCSRCEKPFYGGNRWCSRSISGEPSKKPNELICSDCNDDFLCPTHKHQFVLYKCRYCCNPATHLSFGNRYMCEDCNKKWEGSEPERAECPGADKCPLAGDHPTGGSQPLGCMLCLPCEKYDPKLFFAVTREVDN</sequence>
<keyword evidence="1" id="KW-0862">Zinc</keyword>
<dbReference type="PANTHER" id="PTHR45943:SF2">
    <property type="entry name" value="RING-TYPE DOMAIN-CONTAINING PROTEIN"/>
    <property type="match status" value="1"/>
</dbReference>
<feature type="domain" description="RING-type" evidence="2">
    <location>
        <begin position="240"/>
        <end position="291"/>
    </location>
</feature>
<dbReference type="GO" id="GO:0005886">
    <property type="term" value="C:plasma membrane"/>
    <property type="evidence" value="ECO:0007669"/>
    <property type="project" value="TreeGrafter"/>
</dbReference>
<dbReference type="PANTHER" id="PTHR45943">
    <property type="entry name" value="E3 UBIQUITIN-PROTEIN LIGASE MYCBP2"/>
    <property type="match status" value="1"/>
</dbReference>
<dbReference type="Pfam" id="PF13639">
    <property type="entry name" value="zf-RING_2"/>
    <property type="match status" value="1"/>
</dbReference>